<dbReference type="InterPro" id="IPR053138">
    <property type="entry name" value="N-alpha-Ac-DABA_deacetylase"/>
</dbReference>
<reference evidence="6 7" key="1">
    <citation type="submission" date="2007-01" db="EMBL/GenBank/DDBJ databases">
        <authorList>
            <person name="Haygood M."/>
            <person name="Podell S."/>
            <person name="Anderson C."/>
            <person name="Hopkinson B."/>
            <person name="Roe K."/>
            <person name="Barbeau K."/>
            <person name="Gaasterland T."/>
            <person name="Ferriera S."/>
            <person name="Johnson J."/>
            <person name="Kravitz S."/>
            <person name="Beeson K."/>
            <person name="Sutton G."/>
            <person name="Rogers Y.-H."/>
            <person name="Friedman R."/>
            <person name="Frazier M."/>
            <person name="Venter J.C."/>
        </authorList>
    </citation>
    <scope>NUCLEOTIDE SEQUENCE [LARGE SCALE GENOMIC DNA]</scope>
    <source>
        <strain evidence="6 7">ATCC 23134</strain>
    </source>
</reference>
<dbReference type="Pfam" id="PF24827">
    <property type="entry name" value="AstE_AspA_cat"/>
    <property type="match status" value="1"/>
</dbReference>
<dbReference type="AlphaFoldDB" id="A1ZZ49"/>
<dbReference type="PANTHER" id="PTHR37326:SF1">
    <property type="entry name" value="BLL3975 PROTEIN"/>
    <property type="match status" value="1"/>
</dbReference>
<dbReference type="InterPro" id="IPR055438">
    <property type="entry name" value="AstE_AspA_cat"/>
</dbReference>
<keyword evidence="7" id="KW-1185">Reference proteome</keyword>
<dbReference type="Proteomes" id="UP000004095">
    <property type="component" value="Unassembled WGS sequence"/>
</dbReference>
<keyword evidence="3" id="KW-0378">Hydrolase</keyword>
<accession>A1ZZ49</accession>
<evidence type="ECO:0000313" key="6">
    <source>
        <dbReference type="EMBL" id="EAY24308.1"/>
    </source>
</evidence>
<dbReference type="GO" id="GO:0016788">
    <property type="term" value="F:hydrolase activity, acting on ester bonds"/>
    <property type="evidence" value="ECO:0007669"/>
    <property type="project" value="InterPro"/>
</dbReference>
<proteinExistence type="predicted"/>
<sequence>MMERIIQQFDYLIDLHTASFGRINSYYIRANMKGKVASRMSNLQNADIILSNQGADGTLRSAATDMGIHAITSELGDPNRFQKGMISSGLEGIFNVMIDLGMIKGTIVPPAAPPVLCGRSYWIYANEGGVLEVLPNIVDEIKKGQKIAVTKNIFGDVAKEYFAPGDGVVIGKSVHPINQTGGRILHLGIREAF</sequence>
<evidence type="ECO:0000256" key="1">
    <source>
        <dbReference type="ARBA" id="ARBA00001947"/>
    </source>
</evidence>
<evidence type="ECO:0000259" key="5">
    <source>
        <dbReference type="Pfam" id="PF24827"/>
    </source>
</evidence>
<evidence type="ECO:0000313" key="7">
    <source>
        <dbReference type="Proteomes" id="UP000004095"/>
    </source>
</evidence>
<comment type="caution">
    <text evidence="6">The sequence shown here is derived from an EMBL/GenBank/DDBJ whole genome shotgun (WGS) entry which is preliminary data.</text>
</comment>
<comment type="cofactor">
    <cofactor evidence="1">
        <name>Zn(2+)</name>
        <dbReference type="ChEBI" id="CHEBI:29105"/>
    </cofactor>
</comment>
<protein>
    <submittedName>
        <fullName evidence="6">Succinylglutamate desuccinylase/aspartoacylase, putative</fullName>
    </submittedName>
</protein>
<evidence type="ECO:0000256" key="2">
    <source>
        <dbReference type="ARBA" id="ARBA00022723"/>
    </source>
</evidence>
<evidence type="ECO:0000256" key="3">
    <source>
        <dbReference type="ARBA" id="ARBA00022801"/>
    </source>
</evidence>
<dbReference type="SUPFAM" id="SSF53187">
    <property type="entry name" value="Zn-dependent exopeptidases"/>
    <property type="match status" value="1"/>
</dbReference>
<keyword evidence="4" id="KW-0862">Zinc</keyword>
<gene>
    <name evidence="6" type="ORF">M23134_05932</name>
</gene>
<dbReference type="eggNOG" id="COG3608">
    <property type="taxonomic scope" value="Bacteria"/>
</dbReference>
<dbReference type="Gene3D" id="3.40.630.10">
    <property type="entry name" value="Zn peptidases"/>
    <property type="match status" value="1"/>
</dbReference>
<keyword evidence="2" id="KW-0479">Metal-binding</keyword>
<organism evidence="6 7">
    <name type="scientific">Microscilla marina ATCC 23134</name>
    <dbReference type="NCBI Taxonomy" id="313606"/>
    <lineage>
        <taxon>Bacteria</taxon>
        <taxon>Pseudomonadati</taxon>
        <taxon>Bacteroidota</taxon>
        <taxon>Cytophagia</taxon>
        <taxon>Cytophagales</taxon>
        <taxon>Microscillaceae</taxon>
        <taxon>Microscilla</taxon>
    </lineage>
</organism>
<dbReference type="GO" id="GO:0046872">
    <property type="term" value="F:metal ion binding"/>
    <property type="evidence" value="ECO:0007669"/>
    <property type="project" value="UniProtKB-KW"/>
</dbReference>
<dbReference type="EMBL" id="AAWS01000073">
    <property type="protein sequence ID" value="EAY24308.1"/>
    <property type="molecule type" value="Genomic_DNA"/>
</dbReference>
<feature type="domain" description="Succinylglutamate desuccinylase/Aspartoacylase catalytic" evidence="5">
    <location>
        <begin position="7"/>
        <end position="97"/>
    </location>
</feature>
<name>A1ZZ49_MICM2</name>
<dbReference type="PANTHER" id="PTHR37326">
    <property type="entry name" value="BLL3975 PROTEIN"/>
    <property type="match status" value="1"/>
</dbReference>
<evidence type="ECO:0000256" key="4">
    <source>
        <dbReference type="ARBA" id="ARBA00022833"/>
    </source>
</evidence>